<dbReference type="InterPro" id="IPR050091">
    <property type="entry name" value="PKS_NRPS_Biosynth_Enz"/>
</dbReference>
<dbReference type="InterPro" id="IPR001227">
    <property type="entry name" value="Ac_transferase_dom_sf"/>
</dbReference>
<evidence type="ECO:0000256" key="1">
    <source>
        <dbReference type="ARBA" id="ARBA00022450"/>
    </source>
</evidence>
<dbReference type="InterPro" id="IPR016036">
    <property type="entry name" value="Malonyl_transacylase_ACP-bd"/>
</dbReference>
<evidence type="ECO:0000313" key="7">
    <source>
        <dbReference type="Proteomes" id="UP000643165"/>
    </source>
</evidence>
<dbReference type="InterPro" id="IPR014030">
    <property type="entry name" value="Ketoacyl_synth_N"/>
</dbReference>
<dbReference type="CDD" id="cd00833">
    <property type="entry name" value="PKS"/>
    <property type="match status" value="1"/>
</dbReference>
<evidence type="ECO:0000256" key="2">
    <source>
        <dbReference type="ARBA" id="ARBA00022553"/>
    </source>
</evidence>
<dbReference type="Gene3D" id="3.30.70.3290">
    <property type="match status" value="1"/>
</dbReference>
<keyword evidence="2" id="KW-0597">Phosphoprotein</keyword>
<dbReference type="Pfam" id="PF00550">
    <property type="entry name" value="PP-binding"/>
    <property type="match status" value="1"/>
</dbReference>
<dbReference type="Pfam" id="PF02801">
    <property type="entry name" value="Ketoacyl-synt_C"/>
    <property type="match status" value="1"/>
</dbReference>
<organism evidence="6 7">
    <name type="scientific">Micromonospora lutea</name>
    <dbReference type="NCBI Taxonomy" id="419825"/>
    <lineage>
        <taxon>Bacteria</taxon>
        <taxon>Bacillati</taxon>
        <taxon>Actinomycetota</taxon>
        <taxon>Actinomycetes</taxon>
        <taxon>Micromonosporales</taxon>
        <taxon>Micromonosporaceae</taxon>
        <taxon>Micromonospora</taxon>
    </lineage>
</organism>
<dbReference type="SUPFAM" id="SSF55048">
    <property type="entry name" value="Probable ACP-binding domain of malonyl-CoA ACP transacylase"/>
    <property type="match status" value="1"/>
</dbReference>
<dbReference type="InterPro" id="IPR032821">
    <property type="entry name" value="PKS_assoc"/>
</dbReference>
<dbReference type="SUPFAM" id="SSF52151">
    <property type="entry name" value="FabD/lysophospholipase-like"/>
    <property type="match status" value="1"/>
</dbReference>
<dbReference type="Pfam" id="PF16197">
    <property type="entry name" value="KAsynt_C_assoc"/>
    <property type="match status" value="1"/>
</dbReference>
<keyword evidence="3" id="KW-0808">Transferase</keyword>
<dbReference type="SMART" id="SM00825">
    <property type="entry name" value="PKS_KS"/>
    <property type="match status" value="1"/>
</dbReference>
<dbReference type="Pfam" id="PF00698">
    <property type="entry name" value="Acyl_transf_1"/>
    <property type="match status" value="1"/>
</dbReference>
<keyword evidence="1" id="KW-0596">Phosphopantetheine</keyword>
<feature type="domain" description="Ketosynthase family 3 (KS3)" evidence="5">
    <location>
        <begin position="6"/>
        <end position="430"/>
    </location>
</feature>
<dbReference type="InterPro" id="IPR036736">
    <property type="entry name" value="ACP-like_sf"/>
</dbReference>
<dbReference type="SMART" id="SM00827">
    <property type="entry name" value="PKS_AT"/>
    <property type="match status" value="1"/>
</dbReference>
<keyword evidence="7" id="KW-1185">Reference proteome</keyword>
<dbReference type="PROSITE" id="PS52004">
    <property type="entry name" value="KS3_2"/>
    <property type="match status" value="1"/>
</dbReference>
<dbReference type="PANTHER" id="PTHR43775">
    <property type="entry name" value="FATTY ACID SYNTHASE"/>
    <property type="match status" value="1"/>
</dbReference>
<dbReference type="EMBL" id="BOPB01000002">
    <property type="protein sequence ID" value="GIJ19741.1"/>
    <property type="molecule type" value="Genomic_DNA"/>
</dbReference>
<dbReference type="InterPro" id="IPR009081">
    <property type="entry name" value="PP-bd_ACP"/>
</dbReference>
<proteinExistence type="predicted"/>
<dbReference type="SUPFAM" id="SSF53901">
    <property type="entry name" value="Thiolase-like"/>
    <property type="match status" value="1"/>
</dbReference>
<comment type="caution">
    <text evidence="6">The sequence shown here is derived from an EMBL/GenBank/DDBJ whole genome shotgun (WGS) entry which is preliminary data.</text>
</comment>
<sequence>MSAPQRTDIAVLGVSCRFPGNVRGPEQFWEFLRASGDGIVEVPPDRWDVDEFYSPESQVPGRISSRWGGYLDRVDVFDHEFFSIAEREAQMMDPQHRIFLESAWEAFQDASVDPTTLAGSRTGIVLAMTGIEYAAEVFSDLGRISAYSALGTLPSMAVGRLAYLLDLHGPATVLDSACSSALVAVHRACRELQTHDADMMVCGAVNLLLGPEASIALSQLNESFVGDGRIKAFDKDADGFVRGEGCGVLILKRLEDAVRDGDPIRAVIAGSAVNQDGRGAGLTAPNGAAHRDLIRRALDDAGLTPTDVGLIEAHGTGTKLGDPIEAQALAEVFAGDSGPNLLLGSVKSNFGHLETAAGMAGLIKAILAVEKALIPPTCNFSELNPRIDFTGSPLRVVTQVEQWPDRPAGRVAGVNSFGLNGTNAHVIVREAPPRVRREPGEPRAVATLVLSAKTPRALTKTARRHQVWLRDDLPLDTQCAAATVGRTHFRHRLAVSGRDVQEVRRSLAEFVRGDSSSRLLVGQAAKDPEVAFLFSGAGTYYDGAAAGLLRQVEAFRTAVAEVDVVARKLAGWSVLEALERPATADDPDARTEHQTLRLFAIEYALATTWRSWGVEPAALIGHSLGEYIAATFAGVLELEQGIGLVLERSRLLDALDAPGVMVGVFAGEDEVTSILRSHPKTADIAISAVNAPTQLTLSGDPEGIEQATRLLREAGFEVRPVAANRSGHSPLVEPILGSLREHCRELQMAPPAIPLVSNVTGRPMPWDQAPDPEYWCRHTRSPVRFADGVSYLADLGISTFVEVGPGAELLGMALGNFAAADDVLMVPSLRRRQDDLGAISTALSRLYVRGVDIDWSAFYRGIDHHAITAPTYPFEPVRCWHGIDSAARRALADGVAPRVDAPRTDDDPADVRDGATASAVFAVTRDDLASRTPSEAKELLVQQLTAALTAAMGFSSTGIDPDVTLTEQGVDSLMAIELHNAVQGALAVDLTMTDFLRDATVSGLASTILARIEESRSDEPAQTPIAVIDRRQLLAEQLLSRMGTEDSTGTRA</sequence>
<dbReference type="InterPro" id="IPR020806">
    <property type="entry name" value="PKS_PP-bd"/>
</dbReference>
<dbReference type="SUPFAM" id="SSF47336">
    <property type="entry name" value="ACP-like"/>
    <property type="match status" value="1"/>
</dbReference>
<dbReference type="InterPro" id="IPR014031">
    <property type="entry name" value="Ketoacyl_synth_C"/>
</dbReference>
<dbReference type="Pfam" id="PF00109">
    <property type="entry name" value="ketoacyl-synt"/>
    <property type="match status" value="1"/>
</dbReference>
<gene>
    <name evidence="6" type="ORF">Vlu01_03650</name>
</gene>
<name>A0ABQ4IP94_9ACTN</name>
<feature type="domain" description="Carrier" evidence="4">
    <location>
        <begin position="935"/>
        <end position="1012"/>
    </location>
</feature>
<dbReference type="InterPro" id="IPR016039">
    <property type="entry name" value="Thiolase-like"/>
</dbReference>
<evidence type="ECO:0000259" key="5">
    <source>
        <dbReference type="PROSITE" id="PS52004"/>
    </source>
</evidence>
<dbReference type="Gene3D" id="1.10.1200.10">
    <property type="entry name" value="ACP-like"/>
    <property type="match status" value="1"/>
</dbReference>
<dbReference type="InterPro" id="IPR020841">
    <property type="entry name" value="PKS_Beta-ketoAc_synthase_dom"/>
</dbReference>
<dbReference type="InterPro" id="IPR014043">
    <property type="entry name" value="Acyl_transferase_dom"/>
</dbReference>
<dbReference type="Proteomes" id="UP000643165">
    <property type="component" value="Unassembled WGS sequence"/>
</dbReference>
<dbReference type="InterPro" id="IPR016035">
    <property type="entry name" value="Acyl_Trfase/lysoPLipase"/>
</dbReference>
<dbReference type="PROSITE" id="PS50075">
    <property type="entry name" value="CARRIER"/>
    <property type="match status" value="1"/>
</dbReference>
<dbReference type="PANTHER" id="PTHR43775:SF37">
    <property type="entry name" value="SI:DKEY-61P9.11"/>
    <property type="match status" value="1"/>
</dbReference>
<evidence type="ECO:0000259" key="4">
    <source>
        <dbReference type="PROSITE" id="PS50075"/>
    </source>
</evidence>
<reference evidence="6 7" key="1">
    <citation type="submission" date="2021-01" db="EMBL/GenBank/DDBJ databases">
        <title>Whole genome shotgun sequence of Verrucosispora lutea NBRC 106530.</title>
        <authorList>
            <person name="Komaki H."/>
            <person name="Tamura T."/>
        </authorList>
    </citation>
    <scope>NUCLEOTIDE SEQUENCE [LARGE SCALE GENOMIC DNA]</scope>
    <source>
        <strain evidence="6 7">NBRC 106530</strain>
    </source>
</reference>
<protein>
    <recommendedName>
        <fullName evidence="8">Acyl transferase domain-containing protein</fullName>
    </recommendedName>
</protein>
<evidence type="ECO:0008006" key="8">
    <source>
        <dbReference type="Google" id="ProtNLM"/>
    </source>
</evidence>
<accession>A0ABQ4IP94</accession>
<dbReference type="Gene3D" id="3.40.47.10">
    <property type="match status" value="1"/>
</dbReference>
<dbReference type="Gene3D" id="3.40.366.10">
    <property type="entry name" value="Malonyl-Coenzyme A Acyl Carrier Protein, domain 2"/>
    <property type="match status" value="1"/>
</dbReference>
<dbReference type="InterPro" id="IPR018201">
    <property type="entry name" value="Ketoacyl_synth_AS"/>
</dbReference>
<evidence type="ECO:0000313" key="6">
    <source>
        <dbReference type="EMBL" id="GIJ19741.1"/>
    </source>
</evidence>
<dbReference type="SMART" id="SM00823">
    <property type="entry name" value="PKS_PP"/>
    <property type="match status" value="1"/>
</dbReference>
<dbReference type="PROSITE" id="PS00606">
    <property type="entry name" value="KS3_1"/>
    <property type="match status" value="1"/>
</dbReference>
<dbReference type="RefSeq" id="WP_203991897.1">
    <property type="nucleotide sequence ID" value="NZ_BOPB01000002.1"/>
</dbReference>
<evidence type="ECO:0000256" key="3">
    <source>
        <dbReference type="ARBA" id="ARBA00022679"/>
    </source>
</evidence>